<evidence type="ECO:0000313" key="3">
    <source>
        <dbReference type="WBParaSite" id="SMTH1_90640.1"/>
    </source>
</evidence>
<proteinExistence type="predicted"/>
<protein>
    <submittedName>
        <fullName evidence="3">Uncharacterized protein</fullName>
    </submittedName>
</protein>
<sequence length="73" mass="8296">MISFIITLFLLIQSCNSGSSSSKCKKEQRSFGKFWSILETLIGFICTLNGIWNTVEHWLGAIRNVTNISQVQR</sequence>
<evidence type="ECO:0000256" key="1">
    <source>
        <dbReference type="SAM" id="SignalP"/>
    </source>
</evidence>
<reference evidence="3" key="1">
    <citation type="submission" date="2023-11" db="UniProtKB">
        <authorList>
            <consortium name="WormBaseParasite"/>
        </authorList>
    </citation>
    <scope>IDENTIFICATION</scope>
</reference>
<organism evidence="2 3">
    <name type="scientific">Schistosoma mattheei</name>
    <dbReference type="NCBI Taxonomy" id="31246"/>
    <lineage>
        <taxon>Eukaryota</taxon>
        <taxon>Metazoa</taxon>
        <taxon>Spiralia</taxon>
        <taxon>Lophotrochozoa</taxon>
        <taxon>Platyhelminthes</taxon>
        <taxon>Trematoda</taxon>
        <taxon>Digenea</taxon>
        <taxon>Strigeidida</taxon>
        <taxon>Schistosomatoidea</taxon>
        <taxon>Schistosomatidae</taxon>
        <taxon>Schistosoma</taxon>
    </lineage>
</organism>
<dbReference type="WBParaSite" id="SMTH1_90640.1">
    <property type="protein sequence ID" value="SMTH1_90640.1"/>
    <property type="gene ID" value="SMTH1_90640"/>
</dbReference>
<feature type="chain" id="PRO_5041740022" evidence="1">
    <location>
        <begin position="18"/>
        <end position="73"/>
    </location>
</feature>
<feature type="signal peptide" evidence="1">
    <location>
        <begin position="1"/>
        <end position="17"/>
    </location>
</feature>
<dbReference type="AlphaFoldDB" id="A0AA85C066"/>
<accession>A0AA85C066</accession>
<name>A0AA85C066_9TREM</name>
<evidence type="ECO:0000313" key="2">
    <source>
        <dbReference type="Proteomes" id="UP000050791"/>
    </source>
</evidence>
<dbReference type="Proteomes" id="UP000050791">
    <property type="component" value="Unassembled WGS sequence"/>
</dbReference>
<keyword evidence="1" id="KW-0732">Signal</keyword>